<dbReference type="GO" id="GO:0004842">
    <property type="term" value="F:ubiquitin-protein transferase activity"/>
    <property type="evidence" value="ECO:0007669"/>
    <property type="project" value="InterPro"/>
</dbReference>
<comment type="caution">
    <text evidence="6">The sequence shown here is derived from an EMBL/GenBank/DDBJ whole genome shotgun (WGS) entry which is preliminary data.</text>
</comment>
<name>A0A3M6U600_POCDA</name>
<dbReference type="InterPro" id="IPR000608">
    <property type="entry name" value="UBC"/>
</dbReference>
<evidence type="ECO:0000313" key="6">
    <source>
        <dbReference type="EMBL" id="RMX49037.1"/>
    </source>
</evidence>
<dbReference type="Pfam" id="PF00179">
    <property type="entry name" value="UQ_con"/>
    <property type="match status" value="1"/>
</dbReference>
<feature type="compositionally biased region" description="Basic and acidic residues" evidence="4">
    <location>
        <begin position="4391"/>
        <end position="4408"/>
    </location>
</feature>
<keyword evidence="3" id="KW-0175">Coiled coil</keyword>
<dbReference type="CDD" id="cd00022">
    <property type="entry name" value="BIR"/>
    <property type="match status" value="1"/>
</dbReference>
<dbReference type="SMART" id="SM00320">
    <property type="entry name" value="WD40"/>
    <property type="match status" value="2"/>
</dbReference>
<dbReference type="Pfam" id="PF00653">
    <property type="entry name" value="BIR"/>
    <property type="match status" value="1"/>
</dbReference>
<dbReference type="OrthoDB" id="2196114at2759"/>
<sequence length="4416" mass="483822">MAAEEEWYFEEEGCLQFSGRPTSVTFSPTSNCFICTLKDGTVEVVDARSSLGLKRTEPAVSGEAKFLQCKFCPEVEKLFITNGNVSGLRKDLNGVLLLDSILQPPFKGPCMEPVVFELTLSDAMQLLSAIELCLSSGEDDSNMKNINTVQSLLKEEVDKAQSLLGSSHDKAIKWCTCQLKYACSALEKVFADLITYLQRSHKNHAALPIVAAMQSRTMYLLDVVTTDNRPTSPGNKFPMFMEAVRRKTFSSWPHKEYRWAYPEAMAKAGFYHQPSNRGDDRALCFTCNVCLVCWEPTDEPWAEHERHCPECSFVRGNNTINVPMSVSLATAPACTHESVQIQFISESSCSHFMATCSENGHVIIWDIQDELKIHTEFQVSLPDDVEETPEGDLPSEHFCPPTSFVAWAEPDYEDMEATSSEPEKDSKTVGDPPESKAAELSKEEASSHKNPNEDCNSGQDEKKSAGCHSETIEEETKKEKLVVCTVSIICSCGKDPTNSTSQSCQSFAHTATLLVAILMQKNFTSDCTKSEDKGDVGCSAGQLCPYILVYDIVTNSGNKLEESTTKQAFSVESCIELEKDMLMQDPYGLSGSDDEFLYDELPLGQPPPPVLPPDTLHSSVLQKFAEAITGDLGADPGKTKKSKEERNRCAKLVQSVDMSKVCDNRCCKVSSIVPFGDSEHILVTVVLCSSSGNIITAYPNETTTNSSAGTEENFVEGTRPKTLNCEHNFTQSTLAVYDILSSNSKRTLSPQPLRTKQFAASEGLFSTIVALPPESHDLIGDLNLCLQDAEAELSPERPLLVGAVKSSVILIDANSLNILTKFSLSNGNSNILHVLNCPGMDCLCACNEDGAMHFLGLRRHKAVEASQGSVGQDRTDSISQVPPAGSWSQTAVALNPNEPVSMATLLSLVQLTEFVMLMPRFMASVPSSWVEYQQDQHRLYQHTLVDPLLHTRTWKLRTENSRQVMSGEHNLIRGAIWFLTKEQVAEIVLPRYCHVGHVDVRFSLSPMTTQPATNVYLVKPPYPSSFKLSHRSYPLPLPERQKKGILASAREQNTIVCGPVSLKMGLDSTGRHGRVTLTSPELIKYSSRILLLVFDSCGPGEDLAELSVTVARFKNNFPGECHKLRTSLLEDSSQRLLDIVVGCEPVQGAVKPDDGRKLALELLCWIAGVYVNWKTGESNLVWDVENYLPKLIRTCYLSCGRSIAHKCSRLLMMCARRAVNQRSPTESTSSFRRSLLNAILDVLQITPCAVSSGAIHWLFKLLAGFAAQADSTLTSFVCLELLEFLSSKLASSRLREHQLLRARYGLYGSPLDPVLFDALPQASTSQQSSSVVNALSGVPLTVKASSSSGGSESNSWSSVNSPLAWQGLLEVQPLHFVCCSTSDGARVERGDNHLLSGGSLGPSGTPVHVPMMSSGMPTGSALAPTLPTVSASLAALEQELHMLKQHQLQLVSLQQHKKQLEKHKKELEDMSMWPLFPKTVYKPGNVWSAPPSAPAFQPTTAPLTSTSAPINLAQHKKQAAGAKKIERASGGPVSQPIQQHLMQLPQPQMLVIDRLHAGARHHVVLDFGCVVQLTDVLIPQCSDIMSLSIDLWSQWDDPDVQRIAVVSDINLCAFVLKDLLPPPVCRYVKLTVVGRPKTNAKARVKVGEFYGHPLCRQTTISGESQLLATSCQDQQCLPILLNLLEDIHCHYNLTCTQLRTLLQSSEPRTPRPDGSGAGASLTEEDKKVEKAYNQCLNLQHQLNLVERSITRLTSNTESNRTIPSLDEAKYDHLQVICNCLIDTVVALMGVGPSLEGYLAKPKLTLEWQPSLSQVTPTMCESLFRNLCVHGSPQKRERVGALLLNACGSKPWWGEFLSNVLKEFFSSSQKCTFPQERLFAVLVRLSQQSPSIELVLTSFLSLLDGLLLVKDLKVDLESADLALISWLLLLLQHVLDTCIVQSDTTASTNENGENSKGSNGKNSGTSSPITGKTKLSKSTKSNKSCKRSRWDFMLPTIPTLPSSASSESSSYWHRHLKMSKGTLAKKPQMDYPQGLTKGNGKQPYKHMKDLSKLRRHVDEGKPQPEKTAIQPTTFSTSTPLPAVTTLPVMRKMVSFILSMDSSCSVELFLVACKVVAHLACVSDPFISLVDVISDDQLEKLLRMCVMPNGMQSAHWGGPWASHALTILLQDLLGGQGSKVSDASRNVTAQTPAAQENDTESSLLSKVTDYEKKGSLLTMDYGDICPSYDLPIELSGWMGDFGEIGNGSEMPQATPVHEKPSVQSSWEAKVAPPPPIKLSSAIDMRLELCLEMEAERDLKMLEHLQVDAIAKALSTTGSSFRGTTEQSRKKIPKNGNSAVVGRTLLTSFNKIFNDCASADVDVPSLLQLWLKIRLCASSITLDTESLSKLLSHVIHLPGSPSQTLQLCLQVLTCVSDGQFRNCANIEFIAFLRNEDLLHFLVRLLSQMASFGGANPLPPSPKPVKAFLTSLQLAVNSHNRAELPQIFLELLLKTTLELCTERLSNRGVVLQVDPVIDILLSNPNTAWREVQPEVFTRLVKATGELALDHLAHRRSVSLLPSADVLSGATVDKLDDSTWLVQLLSLVIQMLQNCVVKPLDNDSSQTSIDTCHGKESDDIQGVTSNSTGGSSVSFNLIDKLVSDKGIFHCLLDCLNQCTTDNQGMSGSTSVCEDKVSTDEKTSNKPASVEDGVWQILWVIQKHVGDQGVLVDAFLTFLQTCEKDGVESSPASMKHLSVPLVKLFCGTFNSSQAVMQFYEKGGLDIVCNAIMAGRTTSLDGSSHGLLFVMQELNSKPNRREPRGLLTSVGEGELGKRMFNFAPYATIHCTSSSKHPPDALLKVTAQHRRVRSPAWSYRFPVNEEWCELVVNLPTAILLNEVHIQPHSSGLSTSPSHVALDVSSDCQVLVPVCEPVLTSGITTIKLKLQQPVVAQYVHIHCHRPRDSRVVGLSQIRIMGASLHGVESGVAQELHHLKGQSASLGWVQLLGQCLSQGPEFYQETKEPSTLISDVFSNCIALLLSPRSGHSACLELVLMKLSKQFPELGTMLMKQLLKCPGEKGRKRGPLVSVATLELIYQLGKKQDSSYEDRLLVISSWLRSVCDSSTSSHAAPGHIQSVAAVIWNAKETNSESVVKQYFSEELFRSLFDWSQASSDEDFLKQSIDHLIGALTYICPAYYVVLLELTGVKELLDEWNKESGKTGGGLSRLLTAPSRLGTLATASQSSITSQLLLNSGLLKMMAGVIVDFCQAGGNSQGLDKHPSTVDPLPKSNLSIDLLPHLLNFLTCCSQEPAIKDWMGETGYQLWFLLLSQLCRGRHVQSNPFFGPPGVVPSIPSHTKFAMETATVDLLCNCVHFHLRNQERMASLLVETIGGENSENGSIDMKTNVKTQVNGFLRQLILQMLLEEETVLICVHVENDLNLQTMRGFDFFHKDGWHPRFGAGHSFALLSAKFSTTLHELSEQILRPKVSKPVETTLEEKFPKPTAVEGMADPGEFSQYEGFEFLESVSLAAGLNVKSKRAEKSEASTVKENNPDNGQSQNQSKSMSCSFYHDILGNVCLPQSWTVAQLLQHLMSKGLPCGTSYLEVTCKTQDGKTEDNSTNSAPLLTPLDVFAKQDGLVKLSMHLPCHVITPSSLAPDTETEVIEGDSSDKQVPSYPTQLPLPLVSIPASVLSAVPAHTLVAFGLFIRLPGYNEVLLKDRLKARYLLRLLLGAKQDGNGEPILSSPAASCLSTLPFHVLRILFQSSELSPQEGAVVHKAAVEVGAIQMVLLCLAVLSHHKPRATNHSHKMALQALSALTGSVCRDSDVGAGSERSYWAKGTGFGTGSTSSGWDVEQAMLKQKAEEEHVTCLLQVLASYIRPFGKHSDSHSEPFAEYLGAGGPYPFVVVLLELFGESCLIPALSSYLRNDSVLDMARHVPLYQAVLEVLRALALCPVLLPLLLPHANGLSVERASTEAPSIVSLLDKMKQCVDTYSRTLRSTQGKREDSSVTSTTSLEPNASTEPSTTAEPSSKGESSSSATSSSAGSSLFSVGPSTSAGPSTAGLPSSSKPGNTEEKKDQEAEGLALLIPDIQETAKLMQRVVHEFHQQQASSNKEGEGGGKGPEEQVEFLSAEERYLAKMRSLQFGTHRIVIEKDDGKLEFEPGGYHFASSVRSTVNTGGSGSMVRARRLAQEVSSLATSLPLSSSSSVFVRCDKERLDVMKVLITGPADTPYANGCFEFDVYFPQNYPESPMHINFETTGHHSIRFNPNLYNDGKVCLSILNTWHGRPEEKWNPQNSSFLQVLVSIQSLILVNEPYFNEPGYERSRGTPAGQQNSREYDANICQATVRWAMLEQLRKPSPCFKKVIEAHFYLKKDEILKQCEQWTKETESLLSGRPVGRAISHHVQSLKQNSALLKHELDKLQPPPDHKQQDGDSDEDSD</sequence>
<dbReference type="SMART" id="SM00212">
    <property type="entry name" value="UBCc"/>
    <property type="match status" value="1"/>
</dbReference>
<feature type="compositionally biased region" description="Polar residues" evidence="4">
    <location>
        <begin position="4030"/>
        <end position="4046"/>
    </location>
</feature>
<dbReference type="EMBL" id="RCHS01002189">
    <property type="protein sequence ID" value="RMX49037.1"/>
    <property type="molecule type" value="Genomic_DNA"/>
</dbReference>
<reference evidence="6 7" key="1">
    <citation type="journal article" date="2018" name="Sci. Rep.">
        <title>Comparative analysis of the Pocillopora damicornis genome highlights role of immune system in coral evolution.</title>
        <authorList>
            <person name="Cunning R."/>
            <person name="Bay R.A."/>
            <person name="Gillette P."/>
            <person name="Baker A.C."/>
            <person name="Traylor-Knowles N."/>
        </authorList>
    </citation>
    <scope>NUCLEOTIDE SEQUENCE [LARGE SCALE GENOMIC DNA]</scope>
    <source>
        <strain evidence="6">RSMAS</strain>
        <tissue evidence="6">Whole animal</tissue>
    </source>
</reference>
<dbReference type="SMART" id="SM00238">
    <property type="entry name" value="BIR"/>
    <property type="match status" value="1"/>
</dbReference>
<dbReference type="STRING" id="46731.A0A3M6U600"/>
<feature type="domain" description="UBC core" evidence="5">
    <location>
        <begin position="4160"/>
        <end position="4327"/>
    </location>
</feature>
<evidence type="ECO:0000256" key="4">
    <source>
        <dbReference type="SAM" id="MobiDB-lite"/>
    </source>
</evidence>
<feature type="compositionally biased region" description="Polar residues" evidence="4">
    <location>
        <begin position="3983"/>
        <end position="3993"/>
    </location>
</feature>
<protein>
    <recommendedName>
        <fullName evidence="5">UBC core domain-containing protein</fullName>
    </recommendedName>
</protein>
<dbReference type="PROSITE" id="PS50143">
    <property type="entry name" value="BIR_REPEAT_2"/>
    <property type="match status" value="1"/>
</dbReference>
<dbReference type="InterPro" id="IPR036322">
    <property type="entry name" value="WD40_repeat_dom_sf"/>
</dbReference>
<dbReference type="InterPro" id="IPR022103">
    <property type="entry name" value="BIRC6"/>
</dbReference>
<dbReference type="GO" id="GO:0004869">
    <property type="term" value="F:cysteine-type endopeptidase inhibitor activity"/>
    <property type="evidence" value="ECO:0007669"/>
    <property type="project" value="TreeGrafter"/>
</dbReference>
<feature type="coiled-coil region" evidence="3">
    <location>
        <begin position="1443"/>
        <end position="1473"/>
    </location>
</feature>
<dbReference type="Gene3D" id="3.10.110.10">
    <property type="entry name" value="Ubiquitin Conjugating Enzyme"/>
    <property type="match status" value="1"/>
</dbReference>
<feature type="region of interest" description="Disordered" evidence="4">
    <location>
        <begin position="1944"/>
        <end position="1981"/>
    </location>
</feature>
<dbReference type="CDD" id="cd23810">
    <property type="entry name" value="UBCc_BIRC6"/>
    <property type="match status" value="1"/>
</dbReference>
<dbReference type="GO" id="GO:0005634">
    <property type="term" value="C:nucleus"/>
    <property type="evidence" value="ECO:0007669"/>
    <property type="project" value="TreeGrafter"/>
</dbReference>
<dbReference type="InterPro" id="IPR001680">
    <property type="entry name" value="WD40_rpt"/>
</dbReference>
<dbReference type="InterPro" id="IPR001370">
    <property type="entry name" value="BIR_rpt"/>
</dbReference>
<dbReference type="Gene3D" id="1.10.1170.10">
    <property type="entry name" value="Inhibitor Of Apoptosis Protein (2mihbC-IAP-1), Chain A"/>
    <property type="match status" value="1"/>
</dbReference>
<dbReference type="GO" id="GO:0043066">
    <property type="term" value="P:negative regulation of apoptotic process"/>
    <property type="evidence" value="ECO:0007669"/>
    <property type="project" value="TreeGrafter"/>
</dbReference>
<feature type="region of interest" description="Disordered" evidence="4">
    <location>
        <begin position="3516"/>
        <end position="3537"/>
    </location>
</feature>
<gene>
    <name evidence="6" type="ORF">pdam_00018100</name>
</gene>
<accession>A0A3M6U600</accession>
<dbReference type="SUPFAM" id="SSF57924">
    <property type="entry name" value="Inhibitor of apoptosis (IAP) repeat"/>
    <property type="match status" value="1"/>
</dbReference>
<keyword evidence="1" id="KW-0808">Transferase</keyword>
<feature type="region of interest" description="Disordered" evidence="4">
    <location>
        <begin position="3971"/>
        <end position="4055"/>
    </location>
</feature>
<dbReference type="SUPFAM" id="SSF50978">
    <property type="entry name" value="WD40 repeat-like"/>
    <property type="match status" value="2"/>
</dbReference>
<evidence type="ECO:0000259" key="5">
    <source>
        <dbReference type="PROSITE" id="PS50127"/>
    </source>
</evidence>
<dbReference type="PROSITE" id="PS50127">
    <property type="entry name" value="UBC_2"/>
    <property type="match status" value="1"/>
</dbReference>
<feature type="compositionally biased region" description="Polar residues" evidence="4">
    <location>
        <begin position="3519"/>
        <end position="3537"/>
    </location>
</feature>
<dbReference type="Proteomes" id="UP000275408">
    <property type="component" value="Unassembled WGS sequence"/>
</dbReference>
<dbReference type="InterPro" id="IPR016135">
    <property type="entry name" value="UBQ-conjugating_enzyme/RWD"/>
</dbReference>
<feature type="compositionally biased region" description="Low complexity" evidence="4">
    <location>
        <begin position="3994"/>
        <end position="4029"/>
    </location>
</feature>
<dbReference type="Pfam" id="PF12356">
    <property type="entry name" value="BIRC6"/>
    <property type="match status" value="1"/>
</dbReference>
<dbReference type="SUPFAM" id="SSF54495">
    <property type="entry name" value="UBC-like"/>
    <property type="match status" value="1"/>
</dbReference>
<feature type="compositionally biased region" description="Low complexity" evidence="4">
    <location>
        <begin position="1946"/>
        <end position="1981"/>
    </location>
</feature>
<dbReference type="PANTHER" id="PTHR46116">
    <property type="entry name" value="(E3-INDEPENDENT) E2 UBIQUITIN-CONJUGATING ENZYME"/>
    <property type="match status" value="1"/>
</dbReference>
<evidence type="ECO:0000256" key="1">
    <source>
        <dbReference type="ARBA" id="ARBA00022679"/>
    </source>
</evidence>
<dbReference type="GO" id="GO:0006915">
    <property type="term" value="P:apoptotic process"/>
    <property type="evidence" value="ECO:0007669"/>
    <property type="project" value="InterPro"/>
</dbReference>
<evidence type="ECO:0000256" key="3">
    <source>
        <dbReference type="SAM" id="Coils"/>
    </source>
</evidence>
<feature type="region of interest" description="Disordered" evidence="4">
    <location>
        <begin position="4391"/>
        <end position="4416"/>
    </location>
</feature>
<feature type="region of interest" description="Disordered" evidence="4">
    <location>
        <begin position="2025"/>
        <end position="2044"/>
    </location>
</feature>
<dbReference type="PANTHER" id="PTHR46116:SF39">
    <property type="entry name" value="BACULOVIRAL IAP REPEAT-CONTAINING PROTEIN 6"/>
    <property type="match status" value="1"/>
</dbReference>
<organism evidence="6 7">
    <name type="scientific">Pocillopora damicornis</name>
    <name type="common">Cauliflower coral</name>
    <name type="synonym">Millepora damicornis</name>
    <dbReference type="NCBI Taxonomy" id="46731"/>
    <lineage>
        <taxon>Eukaryota</taxon>
        <taxon>Metazoa</taxon>
        <taxon>Cnidaria</taxon>
        <taxon>Anthozoa</taxon>
        <taxon>Hexacorallia</taxon>
        <taxon>Scleractinia</taxon>
        <taxon>Astrocoeniina</taxon>
        <taxon>Pocilloporidae</taxon>
        <taxon>Pocillopora</taxon>
    </lineage>
</organism>
<feature type="compositionally biased region" description="Basic and acidic residues" evidence="4">
    <location>
        <begin position="421"/>
        <end position="452"/>
    </location>
</feature>
<evidence type="ECO:0000256" key="2">
    <source>
        <dbReference type="ARBA" id="ARBA00022786"/>
    </source>
</evidence>
<feature type="compositionally biased region" description="Basic and acidic residues" evidence="4">
    <location>
        <begin position="4089"/>
        <end position="4099"/>
    </location>
</feature>
<keyword evidence="7" id="KW-1185">Reference proteome</keyword>
<feature type="region of interest" description="Disordered" evidence="4">
    <location>
        <begin position="4080"/>
        <end position="4099"/>
    </location>
</feature>
<feature type="region of interest" description="Disordered" evidence="4">
    <location>
        <begin position="413"/>
        <end position="467"/>
    </location>
</feature>
<dbReference type="GO" id="GO:0032465">
    <property type="term" value="P:regulation of cytokinesis"/>
    <property type="evidence" value="ECO:0007669"/>
    <property type="project" value="InterPro"/>
</dbReference>
<proteinExistence type="predicted"/>
<dbReference type="FunFam" id="3.10.110.10:FF:000014">
    <property type="entry name" value="Baculoviral IAP repeat-containing protein 6"/>
    <property type="match status" value="1"/>
</dbReference>
<evidence type="ECO:0000313" key="7">
    <source>
        <dbReference type="Proteomes" id="UP000275408"/>
    </source>
</evidence>
<feature type="region of interest" description="Disordered" evidence="4">
    <location>
        <begin position="2181"/>
        <end position="2203"/>
    </location>
</feature>
<keyword evidence="2" id="KW-0833">Ubl conjugation pathway</keyword>